<name>A0A2M7Z648_9BACT</name>
<dbReference type="EMBL" id="PFVJ01000077">
    <property type="protein sequence ID" value="PJA89565.1"/>
    <property type="molecule type" value="Genomic_DNA"/>
</dbReference>
<evidence type="ECO:0000313" key="2">
    <source>
        <dbReference type="Proteomes" id="UP000230843"/>
    </source>
</evidence>
<gene>
    <name evidence="1" type="ORF">CO137_03590</name>
</gene>
<protein>
    <submittedName>
        <fullName evidence="1">Uncharacterized protein</fullName>
    </submittedName>
</protein>
<accession>A0A2M7Z648</accession>
<sequence length="148" mass="17378">MDIYVNFYVLTYIELVETKESTMGLLNLDQVRLSLESKLQRKKTQKEKEEKEREFYIVADLLTELFDSGLLYKLDEAPIIIAENTNHALLCIYEKCIEITNTPDPEDYSIFECGEYFSKEGFYRVAEMFELTPESIQELLDLLGTEFK</sequence>
<reference evidence="2" key="1">
    <citation type="submission" date="2017-09" db="EMBL/GenBank/DDBJ databases">
        <title>Depth-based differentiation of microbial function through sediment-hosted aquifers and enrichment of novel symbionts in the deep terrestrial subsurface.</title>
        <authorList>
            <person name="Probst A.J."/>
            <person name="Ladd B."/>
            <person name="Jarett J.K."/>
            <person name="Geller-Mcgrath D.E."/>
            <person name="Sieber C.M.K."/>
            <person name="Emerson J.B."/>
            <person name="Anantharaman K."/>
            <person name="Thomas B.C."/>
            <person name="Malmstrom R."/>
            <person name="Stieglmeier M."/>
            <person name="Klingl A."/>
            <person name="Woyke T."/>
            <person name="Ryan C.M."/>
            <person name="Banfield J.F."/>
        </authorList>
    </citation>
    <scope>NUCLEOTIDE SEQUENCE [LARGE SCALE GENOMIC DNA]</scope>
</reference>
<dbReference type="Proteomes" id="UP000230843">
    <property type="component" value="Unassembled WGS sequence"/>
</dbReference>
<comment type="caution">
    <text evidence="1">The sequence shown here is derived from an EMBL/GenBank/DDBJ whole genome shotgun (WGS) entry which is preliminary data.</text>
</comment>
<evidence type="ECO:0000313" key="1">
    <source>
        <dbReference type="EMBL" id="PJA89565.1"/>
    </source>
</evidence>
<dbReference type="AlphaFoldDB" id="A0A2M7Z648"/>
<organism evidence="1 2">
    <name type="scientific">Candidatus Magasanikbacteria bacterium CG_4_9_14_3_um_filter_32_9</name>
    <dbReference type="NCBI Taxonomy" id="1974644"/>
    <lineage>
        <taxon>Bacteria</taxon>
        <taxon>Candidatus Magasanikiibacteriota</taxon>
    </lineage>
</organism>
<proteinExistence type="predicted"/>